<sequence length="83" mass="9129">MTNRELEHIITKARDAKNGGFGVLSTGEKLAAALVLNRPDWLADMNYTLAEAIERVGPEWLTMIPEAARVLEYESEQAANGSI</sequence>
<keyword evidence="1" id="KW-0614">Plasmid</keyword>
<evidence type="ECO:0000313" key="1">
    <source>
        <dbReference type="EMBL" id="WEX85566.1"/>
    </source>
</evidence>
<organism evidence="1 2">
    <name type="scientific">Sinorhizobium numidicum</name>
    <dbReference type="NCBI Taxonomy" id="680248"/>
    <lineage>
        <taxon>Bacteria</taxon>
        <taxon>Pseudomonadati</taxon>
        <taxon>Pseudomonadota</taxon>
        <taxon>Alphaproteobacteria</taxon>
        <taxon>Hyphomicrobiales</taxon>
        <taxon>Rhizobiaceae</taxon>
        <taxon>Sinorhizobium/Ensifer group</taxon>
        <taxon>Sinorhizobium</taxon>
    </lineage>
</organism>
<protein>
    <submittedName>
        <fullName evidence="1">Uncharacterized protein</fullName>
    </submittedName>
</protein>
<gene>
    <name evidence="1" type="ORF">PYH38_005982</name>
</gene>
<dbReference type="RefSeq" id="WP_280736485.1">
    <property type="nucleotide sequence ID" value="NZ_CP120369.1"/>
</dbReference>
<proteinExistence type="predicted"/>
<dbReference type="Proteomes" id="UP001235547">
    <property type="component" value="Plasmid unnamed"/>
</dbReference>
<name>A0ABY8D3W1_9HYPH</name>
<evidence type="ECO:0000313" key="2">
    <source>
        <dbReference type="Proteomes" id="UP001235547"/>
    </source>
</evidence>
<geneLocation type="plasmid" evidence="1 2">
    <name>unnamed</name>
</geneLocation>
<accession>A0ABY8D3W1</accession>
<reference evidence="1 2" key="1">
    <citation type="submission" date="2023-03" db="EMBL/GenBank/DDBJ databases">
        <authorList>
            <person name="Kaur S."/>
            <person name="Espinosa-Saiz D."/>
            <person name="Velazquez E."/>
            <person name="Menendez E."/>
            <person name="diCenzo G.C."/>
        </authorList>
    </citation>
    <scope>NUCLEOTIDE SEQUENCE [LARGE SCALE GENOMIC DNA]</scope>
    <source>
        <strain evidence="1 2">LMG 27395</strain>
        <plasmid evidence="1 2">unnamed</plasmid>
    </source>
</reference>
<dbReference type="EMBL" id="CP120372">
    <property type="protein sequence ID" value="WEX85566.1"/>
    <property type="molecule type" value="Genomic_DNA"/>
</dbReference>
<keyword evidence="2" id="KW-1185">Reference proteome</keyword>